<evidence type="ECO:0000256" key="1">
    <source>
        <dbReference type="ARBA" id="ARBA00023172"/>
    </source>
</evidence>
<organism evidence="3 4">
    <name type="scientific">Candidatus Sungbacteria bacterium RIFCSPHIGHO2_02_FULL_53_17</name>
    <dbReference type="NCBI Taxonomy" id="1802275"/>
    <lineage>
        <taxon>Bacteria</taxon>
        <taxon>Candidatus Sungiibacteriota</taxon>
    </lineage>
</organism>
<dbReference type="NCBIfam" id="NF033563">
    <property type="entry name" value="transpos_IS30"/>
    <property type="match status" value="1"/>
</dbReference>
<dbReference type="GO" id="GO:0032196">
    <property type="term" value="P:transposition"/>
    <property type="evidence" value="ECO:0007669"/>
    <property type="project" value="TreeGrafter"/>
</dbReference>
<dbReference type="PANTHER" id="PTHR10948">
    <property type="entry name" value="TRANSPOSASE"/>
    <property type="match status" value="1"/>
</dbReference>
<dbReference type="AlphaFoldDB" id="A0A1G2KUG6"/>
<dbReference type="InterPro" id="IPR036397">
    <property type="entry name" value="RNaseH_sf"/>
</dbReference>
<dbReference type="Pfam" id="PF13936">
    <property type="entry name" value="HTH_38"/>
    <property type="match status" value="1"/>
</dbReference>
<dbReference type="PROSITE" id="PS50994">
    <property type="entry name" value="INTEGRASE"/>
    <property type="match status" value="1"/>
</dbReference>
<comment type="caution">
    <text evidence="3">The sequence shown here is derived from an EMBL/GenBank/DDBJ whole genome shotgun (WGS) entry which is preliminary data.</text>
</comment>
<keyword evidence="1" id="KW-0233">DNA recombination</keyword>
<dbReference type="InterPro" id="IPR051917">
    <property type="entry name" value="Transposase-Integrase"/>
</dbReference>
<dbReference type="SUPFAM" id="SSF53098">
    <property type="entry name" value="Ribonuclease H-like"/>
    <property type="match status" value="1"/>
</dbReference>
<evidence type="ECO:0000313" key="4">
    <source>
        <dbReference type="Proteomes" id="UP000177177"/>
    </source>
</evidence>
<dbReference type="GO" id="GO:0004803">
    <property type="term" value="F:transposase activity"/>
    <property type="evidence" value="ECO:0007669"/>
    <property type="project" value="TreeGrafter"/>
</dbReference>
<dbReference type="GO" id="GO:0015074">
    <property type="term" value="P:DNA integration"/>
    <property type="evidence" value="ECO:0007669"/>
    <property type="project" value="InterPro"/>
</dbReference>
<dbReference type="PANTHER" id="PTHR10948:SF23">
    <property type="entry name" value="TRANSPOSASE INSI FOR INSERTION SEQUENCE ELEMENT IS30A-RELATED"/>
    <property type="match status" value="1"/>
</dbReference>
<dbReference type="EMBL" id="MHQN01000025">
    <property type="protein sequence ID" value="OHA03056.1"/>
    <property type="molecule type" value="Genomic_DNA"/>
</dbReference>
<name>A0A1G2KUG6_9BACT</name>
<dbReference type="Proteomes" id="UP000177177">
    <property type="component" value="Unassembled WGS sequence"/>
</dbReference>
<proteinExistence type="predicted"/>
<protein>
    <recommendedName>
        <fullName evidence="2">Integrase catalytic domain-containing protein</fullName>
    </recommendedName>
</protein>
<dbReference type="InterPro" id="IPR001584">
    <property type="entry name" value="Integrase_cat-core"/>
</dbReference>
<gene>
    <name evidence="3" type="ORF">A3C92_00610</name>
</gene>
<dbReference type="GO" id="GO:0005829">
    <property type="term" value="C:cytosol"/>
    <property type="evidence" value="ECO:0007669"/>
    <property type="project" value="TreeGrafter"/>
</dbReference>
<feature type="domain" description="Integrase catalytic" evidence="2">
    <location>
        <begin position="164"/>
        <end position="315"/>
    </location>
</feature>
<dbReference type="InterPro" id="IPR025246">
    <property type="entry name" value="IS30-like_HTH"/>
</dbReference>
<dbReference type="InterPro" id="IPR012337">
    <property type="entry name" value="RNaseH-like_sf"/>
</dbReference>
<dbReference type="GO" id="GO:0006310">
    <property type="term" value="P:DNA recombination"/>
    <property type="evidence" value="ECO:0007669"/>
    <property type="project" value="UniProtKB-KW"/>
</dbReference>
<dbReference type="InterPro" id="IPR053392">
    <property type="entry name" value="Transposase_IS30-like"/>
</dbReference>
<evidence type="ECO:0000313" key="3">
    <source>
        <dbReference type="EMBL" id="OHA03056.1"/>
    </source>
</evidence>
<reference evidence="3 4" key="1">
    <citation type="journal article" date="2016" name="Nat. Commun.">
        <title>Thousands of microbial genomes shed light on interconnected biogeochemical processes in an aquifer system.</title>
        <authorList>
            <person name="Anantharaman K."/>
            <person name="Brown C.T."/>
            <person name="Hug L.A."/>
            <person name="Sharon I."/>
            <person name="Castelle C.J."/>
            <person name="Probst A.J."/>
            <person name="Thomas B.C."/>
            <person name="Singh A."/>
            <person name="Wilkins M.J."/>
            <person name="Karaoz U."/>
            <person name="Brodie E.L."/>
            <person name="Williams K.H."/>
            <person name="Hubbard S.S."/>
            <person name="Banfield J.F."/>
        </authorList>
    </citation>
    <scope>NUCLEOTIDE SEQUENCE [LARGE SCALE GENOMIC DNA]</scope>
</reference>
<accession>A0A1G2KUG6</accession>
<evidence type="ECO:0000259" key="2">
    <source>
        <dbReference type="PROSITE" id="PS50994"/>
    </source>
</evidence>
<dbReference type="Gene3D" id="3.30.420.10">
    <property type="entry name" value="Ribonuclease H-like superfamily/Ribonuclease H"/>
    <property type="match status" value="1"/>
</dbReference>
<dbReference type="GO" id="GO:0003676">
    <property type="term" value="F:nucleic acid binding"/>
    <property type="evidence" value="ECO:0007669"/>
    <property type="project" value="InterPro"/>
</dbReference>
<sequence length="326" mass="37630">MHKRPKISKTERLEIALLREKQYGIREIARVLNRSSGSISDELKRNRTKGRYDPHRAHAKTRLRRMDAKYQGMKVEGNPALRSYVIAGLRAHWNPDEISGKMKRDRTPFSTSKTAIYEWLRSVYGQRYVPLLYSRRYYRKKRKPKTKRDMIPDRVSIDERFLGADHRTRYGHWEGDTLVSGKRTGSTAAISVVYERKTRLVLARRIENLKPASHTAALQDMLTNKKALSITQDNGIENKDHRLLGIPTFFCDPYSSWQKGGVENANKMIRRYIPKGTDFATVSQEYLDQVVSVINRKPRKILGYRTALEVAMAAGIIHSTGVRIEG</sequence>